<gene>
    <name evidence="6" type="ORF">EHF33_16380</name>
</gene>
<accession>A0A3G8YGS0</accession>
<dbReference type="Gene3D" id="1.10.10.10">
    <property type="entry name" value="Winged helix-like DNA-binding domain superfamily/Winged helix DNA-binding domain"/>
    <property type="match status" value="1"/>
</dbReference>
<dbReference type="GO" id="GO:0003700">
    <property type="term" value="F:DNA-binding transcription factor activity"/>
    <property type="evidence" value="ECO:0007669"/>
    <property type="project" value="InterPro"/>
</dbReference>
<sequence>MTSSSLPSPLSRPPEVQLWVTLDRVYTILSRNVTGKVTALGLTAPQYRVLRQLRQVGASTPLSASELAERLGVTPGNLTGILDRLEQEGLLTRERGEQDRRSLQVCITPPGEDLMREAVPALHAHLRELFSPLSSDDTAQMQALLERLESHLLGQPETNAATTTSEARA</sequence>
<dbReference type="EMBL" id="CP034185">
    <property type="protein sequence ID" value="AZI44492.1"/>
    <property type="molecule type" value="Genomic_DNA"/>
</dbReference>
<dbReference type="PANTHER" id="PTHR33164:SF43">
    <property type="entry name" value="HTH-TYPE TRANSCRIPTIONAL REPRESSOR YETL"/>
    <property type="match status" value="1"/>
</dbReference>
<keyword evidence="3" id="KW-0804">Transcription</keyword>
<dbReference type="InterPro" id="IPR036390">
    <property type="entry name" value="WH_DNA-bd_sf"/>
</dbReference>
<dbReference type="InterPro" id="IPR036388">
    <property type="entry name" value="WH-like_DNA-bd_sf"/>
</dbReference>
<keyword evidence="6" id="KW-0614">Plasmid</keyword>
<dbReference type="GO" id="GO:0006950">
    <property type="term" value="P:response to stress"/>
    <property type="evidence" value="ECO:0007669"/>
    <property type="project" value="TreeGrafter"/>
</dbReference>
<evidence type="ECO:0000313" key="6">
    <source>
        <dbReference type="EMBL" id="AZI44492.1"/>
    </source>
</evidence>
<organism evidence="6 7">
    <name type="scientific">Deinococcus psychrotolerans</name>
    <dbReference type="NCBI Taxonomy" id="2489213"/>
    <lineage>
        <taxon>Bacteria</taxon>
        <taxon>Thermotogati</taxon>
        <taxon>Deinococcota</taxon>
        <taxon>Deinococci</taxon>
        <taxon>Deinococcales</taxon>
        <taxon>Deinococcaceae</taxon>
        <taxon>Deinococcus</taxon>
    </lineage>
</organism>
<dbReference type="KEGG" id="dph:EHF33_16380"/>
<feature type="domain" description="HTH marR-type" evidence="5">
    <location>
        <begin position="15"/>
        <end position="150"/>
    </location>
</feature>
<evidence type="ECO:0000259" key="5">
    <source>
        <dbReference type="PROSITE" id="PS50995"/>
    </source>
</evidence>
<feature type="compositionally biased region" description="Polar residues" evidence="4">
    <location>
        <begin position="156"/>
        <end position="169"/>
    </location>
</feature>
<dbReference type="PANTHER" id="PTHR33164">
    <property type="entry name" value="TRANSCRIPTIONAL REGULATOR, MARR FAMILY"/>
    <property type="match status" value="1"/>
</dbReference>
<dbReference type="OrthoDB" id="166070at2"/>
<dbReference type="InterPro" id="IPR011991">
    <property type="entry name" value="ArsR-like_HTH"/>
</dbReference>
<dbReference type="Pfam" id="PF01047">
    <property type="entry name" value="MarR"/>
    <property type="match status" value="1"/>
</dbReference>
<dbReference type="PROSITE" id="PS01117">
    <property type="entry name" value="HTH_MARR_1"/>
    <property type="match status" value="1"/>
</dbReference>
<dbReference type="PRINTS" id="PR00598">
    <property type="entry name" value="HTHMARR"/>
</dbReference>
<dbReference type="InterPro" id="IPR000835">
    <property type="entry name" value="HTH_MarR-typ"/>
</dbReference>
<dbReference type="RefSeq" id="WP_124874178.1">
    <property type="nucleotide sequence ID" value="NZ_CP034185.1"/>
</dbReference>
<protein>
    <submittedName>
        <fullName evidence="6">MarR family transcriptional regulator</fullName>
    </submittedName>
</protein>
<evidence type="ECO:0000313" key="7">
    <source>
        <dbReference type="Proteomes" id="UP000276417"/>
    </source>
</evidence>
<keyword evidence="2" id="KW-0238">DNA-binding</keyword>
<evidence type="ECO:0000256" key="1">
    <source>
        <dbReference type="ARBA" id="ARBA00023015"/>
    </source>
</evidence>
<dbReference type="CDD" id="cd00090">
    <property type="entry name" value="HTH_ARSR"/>
    <property type="match status" value="1"/>
</dbReference>
<name>A0A3G8YGS0_9DEIO</name>
<evidence type="ECO:0000256" key="4">
    <source>
        <dbReference type="SAM" id="MobiDB-lite"/>
    </source>
</evidence>
<dbReference type="AlphaFoldDB" id="A0A3G8YGS0"/>
<feature type="region of interest" description="Disordered" evidence="4">
    <location>
        <begin position="150"/>
        <end position="169"/>
    </location>
</feature>
<dbReference type="Proteomes" id="UP000276417">
    <property type="component" value="Plasmid unnamed1"/>
</dbReference>
<dbReference type="PROSITE" id="PS50995">
    <property type="entry name" value="HTH_MARR_2"/>
    <property type="match status" value="1"/>
</dbReference>
<dbReference type="InterPro" id="IPR039422">
    <property type="entry name" value="MarR/SlyA-like"/>
</dbReference>
<dbReference type="SUPFAM" id="SSF46785">
    <property type="entry name" value="Winged helix' DNA-binding domain"/>
    <property type="match status" value="1"/>
</dbReference>
<evidence type="ECO:0000256" key="3">
    <source>
        <dbReference type="ARBA" id="ARBA00023163"/>
    </source>
</evidence>
<geneLocation type="plasmid" evidence="6 7">
    <name>unnamed1</name>
</geneLocation>
<dbReference type="InterPro" id="IPR023187">
    <property type="entry name" value="Tscrpt_reg_MarR-type_CS"/>
</dbReference>
<proteinExistence type="predicted"/>
<reference evidence="6 7" key="1">
    <citation type="submission" date="2018-11" db="EMBL/GenBank/DDBJ databases">
        <title>Deinococcus shelandsis sp. nov., isolated from South Shetland Islands soil of Antarctica.</title>
        <authorList>
            <person name="Tian J."/>
        </authorList>
    </citation>
    <scope>NUCLEOTIDE SEQUENCE [LARGE SCALE GENOMIC DNA]</scope>
    <source>
        <strain evidence="6 7">S14-83T</strain>
        <plasmid evidence="6 7">unnamed1</plasmid>
    </source>
</reference>
<dbReference type="GO" id="GO:0003677">
    <property type="term" value="F:DNA binding"/>
    <property type="evidence" value="ECO:0007669"/>
    <property type="project" value="UniProtKB-KW"/>
</dbReference>
<dbReference type="SMART" id="SM00347">
    <property type="entry name" value="HTH_MARR"/>
    <property type="match status" value="1"/>
</dbReference>
<evidence type="ECO:0000256" key="2">
    <source>
        <dbReference type="ARBA" id="ARBA00023125"/>
    </source>
</evidence>
<keyword evidence="7" id="KW-1185">Reference proteome</keyword>
<keyword evidence="1" id="KW-0805">Transcription regulation</keyword>